<accession>A0ABV1F150</accession>
<comment type="caution">
    <text evidence="2">The sequence shown here is derived from an EMBL/GenBank/DDBJ whole genome shotgun (WGS) entry which is preliminary data.</text>
</comment>
<organism evidence="2 3">
    <name type="scientific">Niallia hominis</name>
    <dbReference type="NCBI Taxonomy" id="3133173"/>
    <lineage>
        <taxon>Bacteria</taxon>
        <taxon>Bacillati</taxon>
        <taxon>Bacillota</taxon>
        <taxon>Bacilli</taxon>
        <taxon>Bacillales</taxon>
        <taxon>Bacillaceae</taxon>
        <taxon>Niallia</taxon>
    </lineage>
</organism>
<keyword evidence="1" id="KW-1133">Transmembrane helix</keyword>
<gene>
    <name evidence="2" type="ORF">WMO63_15565</name>
</gene>
<keyword evidence="1" id="KW-0472">Membrane</keyword>
<dbReference type="RefSeq" id="WP_269320390.1">
    <property type="nucleotide sequence ID" value="NZ_JBBMFN010000041.1"/>
</dbReference>
<feature type="transmembrane region" description="Helical" evidence="1">
    <location>
        <begin position="26"/>
        <end position="43"/>
    </location>
</feature>
<evidence type="ECO:0000313" key="3">
    <source>
        <dbReference type="Proteomes" id="UP001465426"/>
    </source>
</evidence>
<dbReference type="EMBL" id="JBBMFN010000041">
    <property type="protein sequence ID" value="MEQ2467073.1"/>
    <property type="molecule type" value="Genomic_DNA"/>
</dbReference>
<proteinExistence type="predicted"/>
<sequence length="44" mass="4823">MSCCGGGHNHSSNDKHSKKDSLMASIWPWIIGFVVIGGLIYFID</sequence>
<evidence type="ECO:0000256" key="1">
    <source>
        <dbReference type="SAM" id="Phobius"/>
    </source>
</evidence>
<reference evidence="2 3" key="1">
    <citation type="submission" date="2024-03" db="EMBL/GenBank/DDBJ databases">
        <title>Human intestinal bacterial collection.</title>
        <authorList>
            <person name="Pauvert C."/>
            <person name="Hitch T.C.A."/>
            <person name="Clavel T."/>
        </authorList>
    </citation>
    <scope>NUCLEOTIDE SEQUENCE [LARGE SCALE GENOMIC DNA]</scope>
    <source>
        <strain evidence="2 3">CLA-SR-H024</strain>
    </source>
</reference>
<evidence type="ECO:0000313" key="2">
    <source>
        <dbReference type="EMBL" id="MEQ2467073.1"/>
    </source>
</evidence>
<keyword evidence="3" id="KW-1185">Reference proteome</keyword>
<keyword evidence="1" id="KW-0812">Transmembrane</keyword>
<name>A0ABV1F150_9BACI</name>
<dbReference type="Proteomes" id="UP001465426">
    <property type="component" value="Unassembled WGS sequence"/>
</dbReference>
<protein>
    <submittedName>
        <fullName evidence="2">Uncharacterized protein</fullName>
    </submittedName>
</protein>